<name>A0A7W2M5J2_9FLAO</name>
<evidence type="ECO:0000256" key="1">
    <source>
        <dbReference type="SAM" id="SignalP"/>
    </source>
</evidence>
<dbReference type="RefSeq" id="WP_182205403.1">
    <property type="nucleotide sequence ID" value="NZ_JACGLT010000007.1"/>
</dbReference>
<dbReference type="Proteomes" id="UP000541857">
    <property type="component" value="Unassembled WGS sequence"/>
</dbReference>
<comment type="caution">
    <text evidence="2">The sequence shown here is derived from an EMBL/GenBank/DDBJ whole genome shotgun (WGS) entry which is preliminary data.</text>
</comment>
<evidence type="ECO:0000313" key="2">
    <source>
        <dbReference type="EMBL" id="MBA6153094.1"/>
    </source>
</evidence>
<evidence type="ECO:0000313" key="3">
    <source>
        <dbReference type="Proteomes" id="UP000541857"/>
    </source>
</evidence>
<dbReference type="InterPro" id="IPR045391">
    <property type="entry name" value="DUF6520"/>
</dbReference>
<feature type="signal peptide" evidence="1">
    <location>
        <begin position="1"/>
        <end position="24"/>
    </location>
</feature>
<sequence length="81" mass="8993">MKTKVFKFILPLLVIVMAVSFAFATNSTSDNQIAHYFDPLFGWQSVVIGDECGPVGENACEFMGKQLYSQPTTESIALRKD</sequence>
<keyword evidence="3" id="KW-1185">Reference proteome</keyword>
<dbReference type="AlphaFoldDB" id="A0A7W2M5J2"/>
<dbReference type="EMBL" id="JACGLT010000007">
    <property type="protein sequence ID" value="MBA6153094.1"/>
    <property type="molecule type" value="Genomic_DNA"/>
</dbReference>
<dbReference type="Pfam" id="PF20130">
    <property type="entry name" value="DUF6520"/>
    <property type="match status" value="1"/>
</dbReference>
<organism evidence="2 3">
    <name type="scientific">Gelidibacter maritimus</name>
    <dbReference type="NCBI Taxonomy" id="2761487"/>
    <lineage>
        <taxon>Bacteria</taxon>
        <taxon>Pseudomonadati</taxon>
        <taxon>Bacteroidota</taxon>
        <taxon>Flavobacteriia</taxon>
        <taxon>Flavobacteriales</taxon>
        <taxon>Flavobacteriaceae</taxon>
        <taxon>Gelidibacter</taxon>
    </lineage>
</organism>
<reference evidence="2 3" key="1">
    <citation type="submission" date="2020-07" db="EMBL/GenBank/DDBJ databases">
        <title>Bacterium isolated from marine sediment.</title>
        <authorList>
            <person name="Shang D."/>
        </authorList>
    </citation>
    <scope>NUCLEOTIDE SEQUENCE [LARGE SCALE GENOMIC DNA]</scope>
    <source>
        <strain evidence="2 3">F6074</strain>
    </source>
</reference>
<gene>
    <name evidence="2" type="ORF">H3Z82_10185</name>
</gene>
<feature type="chain" id="PRO_5030507292" evidence="1">
    <location>
        <begin position="25"/>
        <end position="81"/>
    </location>
</feature>
<proteinExistence type="predicted"/>
<keyword evidence="1" id="KW-0732">Signal</keyword>
<accession>A0A7W2M5J2</accession>
<protein>
    <submittedName>
        <fullName evidence="2">Uncharacterized protein</fullName>
    </submittedName>
</protein>